<dbReference type="EMBL" id="JACHGZ010000063">
    <property type="protein sequence ID" value="MBB5150528.1"/>
    <property type="molecule type" value="Genomic_DNA"/>
</dbReference>
<feature type="compositionally biased region" description="Polar residues" evidence="1">
    <location>
        <begin position="25"/>
        <end position="45"/>
    </location>
</feature>
<reference evidence="2 3" key="1">
    <citation type="submission" date="2020-08" db="EMBL/GenBank/DDBJ databases">
        <title>Genomic Encyclopedia of Type Strains, Phase IV (KMG-IV): sequencing the most valuable type-strain genomes for metagenomic binning, comparative biology and taxonomic classification.</title>
        <authorList>
            <person name="Goeker M."/>
        </authorList>
    </citation>
    <scope>NUCLEOTIDE SEQUENCE [LARGE SCALE GENOMIC DNA]</scope>
    <source>
        <strain evidence="2 3">DSM 10633</strain>
    </source>
</reference>
<organism evidence="2 3">
    <name type="scientific">Ureibacillus thermosphaericus</name>
    <dbReference type="NCBI Taxonomy" id="51173"/>
    <lineage>
        <taxon>Bacteria</taxon>
        <taxon>Bacillati</taxon>
        <taxon>Bacillota</taxon>
        <taxon>Bacilli</taxon>
        <taxon>Bacillales</taxon>
        <taxon>Caryophanaceae</taxon>
        <taxon>Ureibacillus</taxon>
    </lineage>
</organism>
<name>A0A840Q236_URETH</name>
<dbReference type="Proteomes" id="UP000557217">
    <property type="component" value="Unassembled WGS sequence"/>
</dbReference>
<dbReference type="AlphaFoldDB" id="A0A840Q236"/>
<evidence type="ECO:0000313" key="3">
    <source>
        <dbReference type="Proteomes" id="UP000557217"/>
    </source>
</evidence>
<keyword evidence="3" id="KW-1185">Reference proteome</keyword>
<evidence type="ECO:0000256" key="1">
    <source>
        <dbReference type="SAM" id="MobiDB-lite"/>
    </source>
</evidence>
<sequence length="58" mass="6425">MAAIIVNLGNIIAKGKKQLRERTDNSQLRGDNSQSGCDNSQSREYNSQREKTATKENG</sequence>
<comment type="caution">
    <text evidence="2">The sequence shown here is derived from an EMBL/GenBank/DDBJ whole genome shotgun (WGS) entry which is preliminary data.</text>
</comment>
<gene>
    <name evidence="2" type="ORF">HNR36_002954</name>
</gene>
<evidence type="ECO:0000313" key="2">
    <source>
        <dbReference type="EMBL" id="MBB5150528.1"/>
    </source>
</evidence>
<proteinExistence type="predicted"/>
<feature type="compositionally biased region" description="Basic and acidic residues" evidence="1">
    <location>
        <begin position="46"/>
        <end position="58"/>
    </location>
</feature>
<feature type="region of interest" description="Disordered" evidence="1">
    <location>
        <begin position="18"/>
        <end position="58"/>
    </location>
</feature>
<accession>A0A840Q236</accession>
<protein>
    <submittedName>
        <fullName evidence="2">Uncharacterized protein</fullName>
    </submittedName>
</protein>
<dbReference type="RefSeq" id="WP_340434650.1">
    <property type="nucleotide sequence ID" value="NZ_JARMRR010000107.1"/>
</dbReference>